<evidence type="ECO:0000313" key="3">
    <source>
        <dbReference type="Proteomes" id="UP001199816"/>
    </source>
</evidence>
<evidence type="ECO:0000313" key="2">
    <source>
        <dbReference type="EMBL" id="MCD2425438.1"/>
    </source>
</evidence>
<dbReference type="Proteomes" id="UP001199816">
    <property type="component" value="Unassembled WGS sequence"/>
</dbReference>
<dbReference type="Pfam" id="PF09903">
    <property type="entry name" value="DUF2130"/>
    <property type="match status" value="1"/>
</dbReference>
<reference evidence="2 3" key="1">
    <citation type="submission" date="2021-11" db="EMBL/GenBank/DDBJ databases">
        <title>Genomic of Niabella pedocola.</title>
        <authorList>
            <person name="Wu T."/>
        </authorList>
    </citation>
    <scope>NUCLEOTIDE SEQUENCE [LARGE SCALE GENOMIC DNA]</scope>
    <source>
        <strain evidence="2 3">JCM 31011</strain>
    </source>
</reference>
<organism evidence="2 3">
    <name type="scientific">Niabella pedocola</name>
    <dbReference type="NCBI Taxonomy" id="1752077"/>
    <lineage>
        <taxon>Bacteria</taxon>
        <taxon>Pseudomonadati</taxon>
        <taxon>Bacteroidota</taxon>
        <taxon>Chitinophagia</taxon>
        <taxon>Chitinophagales</taxon>
        <taxon>Chitinophagaceae</taxon>
        <taxon>Niabella</taxon>
    </lineage>
</organism>
<keyword evidence="1" id="KW-0175">Coiled coil</keyword>
<dbReference type="InterPro" id="IPR019219">
    <property type="entry name" value="DUF2130"/>
</dbReference>
<proteinExistence type="predicted"/>
<gene>
    <name evidence="2" type="ORF">LQ567_21825</name>
</gene>
<accession>A0ABS8PYM2</accession>
<keyword evidence="3" id="KW-1185">Reference proteome</keyword>
<protein>
    <submittedName>
        <fullName evidence="2">DUF2130 domain-containing protein</fullName>
    </submittedName>
</protein>
<evidence type="ECO:0000256" key="1">
    <source>
        <dbReference type="SAM" id="Coils"/>
    </source>
</evidence>
<name>A0ABS8PYM2_9BACT</name>
<dbReference type="RefSeq" id="WP_231007926.1">
    <property type="nucleotide sequence ID" value="NZ_JAJNEC010000007.1"/>
</dbReference>
<sequence length="420" mass="48436">MSTKIKCPNCQHEFPIEAALTDELKNAIEKEKDGLRKQMQDYKKNKDEEIALLKKTAELEVNKANEQWQQKLTTEKQALQQQLEAQLRKSISTDFENRIGSLQKANEESEEKLKLARQKEADFLRKEQDFKTREAELEITVQKKLNTEREKIAEELRRIESEKTALRENEFNLKLKELETQLEQQKKLAAEMQRKAEQGSMQLQGESQELALEELLTTAFPFDLIEEVGKGVRGADSIQTVRNNLGVACGKIIWESKRAENFGGDWIEKLKADMRSQGADVAVLVTRRYPKDMERFGEKEGVWICNFNEAKALASVLRDGIIKIFNASKSQENKGDKMNLLYSYLTSPEFAEQWKAIREGFLSMKISIQKERDAMERLWKAREKQLEKVLLNATHIRGSIDGISGLESVDLNLLGYEEEE</sequence>
<comment type="caution">
    <text evidence="2">The sequence shown here is derived from an EMBL/GenBank/DDBJ whole genome shotgun (WGS) entry which is preliminary data.</text>
</comment>
<dbReference type="EMBL" id="JAJNEC010000007">
    <property type="protein sequence ID" value="MCD2425438.1"/>
    <property type="molecule type" value="Genomic_DNA"/>
</dbReference>
<feature type="coiled-coil region" evidence="1">
    <location>
        <begin position="25"/>
        <end position="202"/>
    </location>
</feature>